<dbReference type="SMART" id="SM00852">
    <property type="entry name" value="MoCF_biosynth"/>
    <property type="match status" value="1"/>
</dbReference>
<keyword evidence="4 6" id="KW-0501">Molybdenum cofactor biosynthesis</keyword>
<evidence type="ECO:0000313" key="9">
    <source>
        <dbReference type="Proteomes" id="UP000199064"/>
    </source>
</evidence>
<comment type="catalytic activity">
    <reaction evidence="5">
        <text>adenylyl-molybdopterin + molybdate = Mo-molybdopterin + AMP + H(+)</text>
        <dbReference type="Rhea" id="RHEA:35047"/>
        <dbReference type="ChEBI" id="CHEBI:15378"/>
        <dbReference type="ChEBI" id="CHEBI:36264"/>
        <dbReference type="ChEBI" id="CHEBI:62727"/>
        <dbReference type="ChEBI" id="CHEBI:71302"/>
        <dbReference type="ChEBI" id="CHEBI:456215"/>
        <dbReference type="EC" id="2.10.1.1"/>
    </reaction>
</comment>
<dbReference type="Gene3D" id="2.40.340.10">
    <property type="entry name" value="MoeA, C-terminal, domain IV"/>
    <property type="match status" value="1"/>
</dbReference>
<dbReference type="GO" id="GO:0061599">
    <property type="term" value="F:molybdopterin molybdotransferase activity"/>
    <property type="evidence" value="ECO:0007669"/>
    <property type="project" value="UniProtKB-UniRule"/>
</dbReference>
<protein>
    <recommendedName>
        <fullName evidence="6">Molybdopterin molybdenumtransferase</fullName>
        <ecNumber evidence="6">2.10.1.1</ecNumber>
    </recommendedName>
</protein>
<accession>A0A1H4IPE0</accession>
<dbReference type="PANTHER" id="PTHR10192:SF5">
    <property type="entry name" value="GEPHYRIN"/>
    <property type="match status" value="1"/>
</dbReference>
<dbReference type="InterPro" id="IPR036425">
    <property type="entry name" value="MoaB/Mog-like_dom_sf"/>
</dbReference>
<dbReference type="InterPro" id="IPR005111">
    <property type="entry name" value="MoeA_C_domain_IV"/>
</dbReference>
<sequence>MTLLPVDEALERILDGVKALPGEMVPIEEADGRVLATPLSAMRTQPPFDASAMDGYAVRAADVETPREVRLRVIGESAAGNRFHGAVGAGEAVRIFTGAPVPEGADTVLIQENADLQDDGSIEATSTVASGRHIRRAGLDFVEGDVVLEQGRRLGPAGVGLAAAAGHAMLSVTERPLVAIIATGDELVRPGEACGPDQIVASNGFAIGALGKSEGARILDLGIVGDDSAAITAAVQRAVAAGAHVLVTLGGASVGARDLVRQALLDAGMSLDFWKIAMRPGKPLMFGRLEHRNSRNPNSTSRPDTTGTMRVLGLPGNPVSSLVCAHLFLRPLVARLGQRSHTPDLRAAVLASALRENDDRRDYIRASVASGPEGLIATPFSLQDSSMLTTLAAANALIVREPGAPAAEPGSRCRVLMLA</sequence>
<dbReference type="InterPro" id="IPR036135">
    <property type="entry name" value="MoeA_linker/N_sf"/>
</dbReference>
<dbReference type="Pfam" id="PF03454">
    <property type="entry name" value="MoeA_C"/>
    <property type="match status" value="1"/>
</dbReference>
<comment type="similarity">
    <text evidence="3 6">Belongs to the MoeA family.</text>
</comment>
<dbReference type="RefSeq" id="WP_090326298.1">
    <property type="nucleotide sequence ID" value="NZ_FNSL01000001.1"/>
</dbReference>
<evidence type="ECO:0000256" key="3">
    <source>
        <dbReference type="ARBA" id="ARBA00010763"/>
    </source>
</evidence>
<keyword evidence="6" id="KW-0460">Magnesium</keyword>
<dbReference type="SUPFAM" id="SSF63867">
    <property type="entry name" value="MoeA C-terminal domain-like"/>
    <property type="match status" value="1"/>
</dbReference>
<dbReference type="EC" id="2.10.1.1" evidence="6"/>
<proteinExistence type="inferred from homology"/>
<dbReference type="PANTHER" id="PTHR10192">
    <property type="entry name" value="MOLYBDOPTERIN BIOSYNTHESIS PROTEIN"/>
    <property type="match status" value="1"/>
</dbReference>
<dbReference type="AlphaFoldDB" id="A0A1H4IPE0"/>
<keyword evidence="9" id="KW-1185">Reference proteome</keyword>
<dbReference type="Gene3D" id="2.170.190.11">
    <property type="entry name" value="Molybdopterin biosynthesis moea protein, domain 3"/>
    <property type="match status" value="1"/>
</dbReference>
<dbReference type="UniPathway" id="UPA00344"/>
<comment type="pathway">
    <text evidence="2 6">Cofactor biosynthesis; molybdopterin biosynthesis.</text>
</comment>
<evidence type="ECO:0000256" key="2">
    <source>
        <dbReference type="ARBA" id="ARBA00005046"/>
    </source>
</evidence>
<dbReference type="GO" id="GO:0005829">
    <property type="term" value="C:cytosol"/>
    <property type="evidence" value="ECO:0007669"/>
    <property type="project" value="TreeGrafter"/>
</dbReference>
<organism evidence="8 9">
    <name type="scientific">Nitratireductor aquibiodomus</name>
    <dbReference type="NCBI Taxonomy" id="204799"/>
    <lineage>
        <taxon>Bacteria</taxon>
        <taxon>Pseudomonadati</taxon>
        <taxon>Pseudomonadota</taxon>
        <taxon>Alphaproteobacteria</taxon>
        <taxon>Hyphomicrobiales</taxon>
        <taxon>Phyllobacteriaceae</taxon>
        <taxon>Nitratireductor</taxon>
    </lineage>
</organism>
<dbReference type="Pfam" id="PF00994">
    <property type="entry name" value="MoCF_biosynth"/>
    <property type="match status" value="1"/>
</dbReference>
<dbReference type="EMBL" id="FNSL01000001">
    <property type="protein sequence ID" value="SEB35964.1"/>
    <property type="molecule type" value="Genomic_DNA"/>
</dbReference>
<comment type="cofactor">
    <cofactor evidence="6">
        <name>Mg(2+)</name>
        <dbReference type="ChEBI" id="CHEBI:18420"/>
    </cofactor>
</comment>
<dbReference type="SUPFAM" id="SSF63882">
    <property type="entry name" value="MoeA N-terminal region -like"/>
    <property type="match status" value="1"/>
</dbReference>
<name>A0A1H4IPE0_9HYPH</name>
<reference evidence="9" key="1">
    <citation type="submission" date="2016-10" db="EMBL/GenBank/DDBJ databases">
        <authorList>
            <person name="Varghese N."/>
            <person name="Submissions S."/>
        </authorList>
    </citation>
    <scope>NUCLEOTIDE SEQUENCE [LARGE SCALE GENOMIC DNA]</scope>
    <source>
        <strain evidence="9">ES.061</strain>
    </source>
</reference>
<evidence type="ECO:0000256" key="4">
    <source>
        <dbReference type="ARBA" id="ARBA00023150"/>
    </source>
</evidence>
<keyword evidence="6" id="KW-0500">Molybdenum</keyword>
<dbReference type="FunFam" id="2.170.190.11:FF:000001">
    <property type="entry name" value="Molybdopterin molybdenumtransferase"/>
    <property type="match status" value="1"/>
</dbReference>
<dbReference type="PROSITE" id="PS01079">
    <property type="entry name" value="MOCF_BIOSYNTHESIS_2"/>
    <property type="match status" value="1"/>
</dbReference>
<gene>
    <name evidence="8" type="ORF">SAMN05216452_0341</name>
</gene>
<dbReference type="GO" id="GO:0006777">
    <property type="term" value="P:Mo-molybdopterin cofactor biosynthetic process"/>
    <property type="evidence" value="ECO:0007669"/>
    <property type="project" value="UniProtKB-UniRule"/>
</dbReference>
<feature type="domain" description="MoaB/Mog" evidence="7">
    <location>
        <begin position="179"/>
        <end position="335"/>
    </location>
</feature>
<evidence type="ECO:0000259" key="7">
    <source>
        <dbReference type="SMART" id="SM00852"/>
    </source>
</evidence>
<dbReference type="NCBIfam" id="NF045515">
    <property type="entry name" value="Glp_gephyrin"/>
    <property type="match status" value="1"/>
</dbReference>
<comment type="function">
    <text evidence="1 6">Catalyzes the insertion of molybdate into adenylated molybdopterin with the concomitant release of AMP.</text>
</comment>
<keyword evidence="6" id="KW-0808">Transferase</keyword>
<dbReference type="Proteomes" id="UP000199064">
    <property type="component" value="Unassembled WGS sequence"/>
</dbReference>
<dbReference type="InterPro" id="IPR005110">
    <property type="entry name" value="MoeA_linker/N"/>
</dbReference>
<dbReference type="InterPro" id="IPR038987">
    <property type="entry name" value="MoeA-like"/>
</dbReference>
<evidence type="ECO:0000256" key="5">
    <source>
        <dbReference type="ARBA" id="ARBA00047317"/>
    </source>
</evidence>
<evidence type="ECO:0000256" key="6">
    <source>
        <dbReference type="RuleBase" id="RU365090"/>
    </source>
</evidence>
<dbReference type="InterPro" id="IPR001453">
    <property type="entry name" value="MoaB/Mog_dom"/>
</dbReference>
<evidence type="ECO:0000313" key="8">
    <source>
        <dbReference type="EMBL" id="SEB35964.1"/>
    </source>
</evidence>
<evidence type="ECO:0000256" key="1">
    <source>
        <dbReference type="ARBA" id="ARBA00002901"/>
    </source>
</evidence>
<dbReference type="Pfam" id="PF03453">
    <property type="entry name" value="MoeA_N"/>
    <property type="match status" value="1"/>
</dbReference>
<dbReference type="GO" id="GO:0046872">
    <property type="term" value="F:metal ion binding"/>
    <property type="evidence" value="ECO:0007669"/>
    <property type="project" value="UniProtKB-UniRule"/>
</dbReference>
<keyword evidence="6" id="KW-0479">Metal-binding</keyword>
<dbReference type="InterPro" id="IPR036688">
    <property type="entry name" value="MoeA_C_domain_IV_sf"/>
</dbReference>
<dbReference type="Gene3D" id="3.40.980.10">
    <property type="entry name" value="MoaB/Mog-like domain"/>
    <property type="match status" value="1"/>
</dbReference>
<dbReference type="InterPro" id="IPR008284">
    <property type="entry name" value="MoCF_biosynth_CS"/>
</dbReference>
<dbReference type="CDD" id="cd00887">
    <property type="entry name" value="MoeA"/>
    <property type="match status" value="1"/>
</dbReference>
<dbReference type="SUPFAM" id="SSF53218">
    <property type="entry name" value="Molybdenum cofactor biosynthesis proteins"/>
    <property type="match status" value="1"/>
</dbReference>
<dbReference type="Gene3D" id="3.90.105.10">
    <property type="entry name" value="Molybdopterin biosynthesis moea protein, domain 2"/>
    <property type="match status" value="1"/>
</dbReference>